<dbReference type="NCBIfam" id="TIGR02174">
    <property type="entry name" value="CXXU_selWTH"/>
    <property type="match status" value="1"/>
</dbReference>
<evidence type="ECO:0008006" key="5">
    <source>
        <dbReference type="Google" id="ProtNLM"/>
    </source>
</evidence>
<feature type="chain" id="PRO_5030767265" description="Selenoprotein W" evidence="3">
    <location>
        <begin position="23"/>
        <end position="298"/>
    </location>
</feature>
<dbReference type="AlphaFoldDB" id="A0A7S2MTA9"/>
<evidence type="ECO:0000256" key="1">
    <source>
        <dbReference type="ARBA" id="ARBA00023284"/>
    </source>
</evidence>
<keyword evidence="3" id="KW-0732">Signal</keyword>
<dbReference type="InterPro" id="IPR011893">
    <property type="entry name" value="Selenoprotein_Rdx-typ"/>
</dbReference>
<dbReference type="PANTHER" id="PTHR36417:SF2">
    <property type="entry name" value="SELENOPROTEIN DOMAIN PROTEIN (AFU_ORTHOLOGUE AFUA_1G05220)"/>
    <property type="match status" value="1"/>
</dbReference>
<keyword evidence="1" id="KW-0676">Redox-active center</keyword>
<dbReference type="PANTHER" id="PTHR36417">
    <property type="entry name" value="SELENOPROTEIN DOMAIN PROTEIN (AFU_ORTHOLOGUE AFUA_1G05220)"/>
    <property type="match status" value="1"/>
</dbReference>
<evidence type="ECO:0000313" key="4">
    <source>
        <dbReference type="EMBL" id="CAD9501522.1"/>
    </source>
</evidence>
<dbReference type="Gene3D" id="3.40.30.10">
    <property type="entry name" value="Glutaredoxin"/>
    <property type="match status" value="1"/>
</dbReference>
<feature type="compositionally biased region" description="Acidic residues" evidence="2">
    <location>
        <begin position="252"/>
        <end position="275"/>
    </location>
</feature>
<protein>
    <recommendedName>
        <fullName evidence="5">Selenoprotein W</fullName>
    </recommendedName>
</protein>
<evidence type="ECO:0000256" key="3">
    <source>
        <dbReference type="SAM" id="SignalP"/>
    </source>
</evidence>
<feature type="signal peptide" evidence="3">
    <location>
        <begin position="1"/>
        <end position="22"/>
    </location>
</feature>
<accession>A0A7S2MTA9</accession>
<proteinExistence type="predicted"/>
<feature type="region of interest" description="Disordered" evidence="2">
    <location>
        <begin position="234"/>
        <end position="283"/>
    </location>
</feature>
<dbReference type="Pfam" id="PF10262">
    <property type="entry name" value="Rdx"/>
    <property type="match status" value="1"/>
</dbReference>
<sequence>MSATKQCILLTLLSLLHQQSCAFQSISFLPNNPTLQRRQQHAKKPSFLIPAAPLQMSSYPPEDSNYEVTIEYCTGCHWMPRASWMAQELLTTFQEELDIVSLIPARVGSDSNPNGGKFAVSLNGEVLWDRAFEGGFPEIKELKSLVRDYVNPDRDLGHIEEKVNGSAGGEEDKDSAEIEALVKEIEAIDEEIKVLDESIGVMEKAEKGEVEEEESVPVAMESAPVMVVEESAPVVEESEPVVEESAPVAEESVPEVEESTPADEAAETAEPAENDWEPKSQVKAPLFNDFAQFGFENL</sequence>
<dbReference type="EMBL" id="HBGV01012800">
    <property type="protein sequence ID" value="CAD9501522.1"/>
    <property type="molecule type" value="Transcribed_RNA"/>
</dbReference>
<dbReference type="SUPFAM" id="SSF52833">
    <property type="entry name" value="Thioredoxin-like"/>
    <property type="match status" value="1"/>
</dbReference>
<gene>
    <name evidence="4" type="ORF">HTAM1171_LOCUS7814</name>
</gene>
<organism evidence="4">
    <name type="scientific">Helicotheca tamesis</name>
    <dbReference type="NCBI Taxonomy" id="374047"/>
    <lineage>
        <taxon>Eukaryota</taxon>
        <taxon>Sar</taxon>
        <taxon>Stramenopiles</taxon>
        <taxon>Ochrophyta</taxon>
        <taxon>Bacillariophyta</taxon>
        <taxon>Mediophyceae</taxon>
        <taxon>Lithodesmiophycidae</taxon>
        <taxon>Lithodesmiales</taxon>
        <taxon>Lithodesmiaceae</taxon>
        <taxon>Helicotheca</taxon>
    </lineage>
</organism>
<dbReference type="InterPro" id="IPR036249">
    <property type="entry name" value="Thioredoxin-like_sf"/>
</dbReference>
<reference evidence="4" key="1">
    <citation type="submission" date="2021-01" db="EMBL/GenBank/DDBJ databases">
        <authorList>
            <person name="Corre E."/>
            <person name="Pelletier E."/>
            <person name="Niang G."/>
            <person name="Scheremetjew M."/>
            <person name="Finn R."/>
            <person name="Kale V."/>
            <person name="Holt S."/>
            <person name="Cochrane G."/>
            <person name="Meng A."/>
            <person name="Brown T."/>
            <person name="Cohen L."/>
        </authorList>
    </citation>
    <scope>NUCLEOTIDE SEQUENCE</scope>
    <source>
        <strain evidence="4">CCMP826</strain>
    </source>
</reference>
<evidence type="ECO:0000256" key="2">
    <source>
        <dbReference type="SAM" id="MobiDB-lite"/>
    </source>
</evidence>
<name>A0A7S2MTA9_9STRA</name>